<feature type="domain" description="Secretin/TonB short N-terminal" evidence="17">
    <location>
        <begin position="63"/>
        <end position="114"/>
    </location>
</feature>
<evidence type="ECO:0000256" key="6">
    <source>
        <dbReference type="ARBA" id="ARBA00022692"/>
    </source>
</evidence>
<reference evidence="18 19" key="1">
    <citation type="submission" date="2020-08" db="EMBL/GenBank/DDBJ databases">
        <title>Functional genomics of gut bacteria from endangered species of beetles.</title>
        <authorList>
            <person name="Carlos-Shanley C."/>
        </authorList>
    </citation>
    <scope>NUCLEOTIDE SEQUENCE [LARGE SCALE GENOMIC DNA]</scope>
    <source>
        <strain evidence="18 19">S00239</strain>
    </source>
</reference>
<evidence type="ECO:0000256" key="8">
    <source>
        <dbReference type="ARBA" id="ARBA00023004"/>
    </source>
</evidence>
<gene>
    <name evidence="18" type="ORF">HNP55_002810</name>
</gene>
<name>A0A840L6S4_9BURK</name>
<evidence type="ECO:0000256" key="3">
    <source>
        <dbReference type="ARBA" id="ARBA00022448"/>
    </source>
</evidence>
<dbReference type="GO" id="GO:0015891">
    <property type="term" value="P:siderophore transport"/>
    <property type="evidence" value="ECO:0007669"/>
    <property type="project" value="InterPro"/>
</dbReference>
<keyword evidence="9" id="KW-0406">Ion transport</keyword>
<dbReference type="EMBL" id="JACHLP010000005">
    <property type="protein sequence ID" value="MBB4844274.1"/>
    <property type="molecule type" value="Genomic_DNA"/>
</dbReference>
<evidence type="ECO:0000256" key="15">
    <source>
        <dbReference type="RuleBase" id="RU003357"/>
    </source>
</evidence>
<evidence type="ECO:0000259" key="17">
    <source>
        <dbReference type="SMART" id="SM00965"/>
    </source>
</evidence>
<dbReference type="Proteomes" id="UP000562027">
    <property type="component" value="Unassembled WGS sequence"/>
</dbReference>
<dbReference type="NCBIfam" id="TIGR01783">
    <property type="entry name" value="TonB-siderophor"/>
    <property type="match status" value="1"/>
</dbReference>
<dbReference type="InterPro" id="IPR036942">
    <property type="entry name" value="Beta-barrel_TonB_sf"/>
</dbReference>
<dbReference type="PROSITE" id="PS52016">
    <property type="entry name" value="TONB_DEPENDENT_REC_3"/>
    <property type="match status" value="1"/>
</dbReference>
<evidence type="ECO:0000256" key="16">
    <source>
        <dbReference type="SAM" id="SignalP"/>
    </source>
</evidence>
<evidence type="ECO:0000256" key="2">
    <source>
        <dbReference type="ARBA" id="ARBA00009810"/>
    </source>
</evidence>
<evidence type="ECO:0000256" key="13">
    <source>
        <dbReference type="ARBA" id="ARBA00023237"/>
    </source>
</evidence>
<sequence>MNPLAQAVQLALLGMALVAALGASPAARAASPQPLDAVAVQSYELPAGPLGRTLAGFAVQAGIALSFEPALTEGLRSPPLQGRFSAREAATRLLAGSGLSLVLRSDGSYTLQKAALTLEEATLPVVRAKAKVERETATGPVLGFVATRSATATKTDSTLLEIPQSLSVIGRDEIESHGFLSTREALRYTAGVQTEPWGIDDRPYQYATIRGFDPASYLDGLRLPSSPSGWTFGSSESYGLERVEVLRGPSSVLFGQGDVGGLVNWVSKLPRQQAVNEVELQLGGNALRQLGIDLGGSADAEGRLLWRFVGLSQERNSQHDFPGFKPLGASRQYLAPSLTWLLSPATRLTLHGSYLQHRSPGNFAEYVYDQGGRSGVLTDEPGYTHFEQKQWGIGYKLEHRFDSGWRLQQDLRTASQAIPDHTTLSAYGRADPVSGILPRTNVLVDELLRSTAVDTRLLGSFVTGAVEHHLLVGVDGLRSHSDVENTYSPKAPSLDIHKPVYGVGVSRPGAAERSSDYSEIQHLAGLYLQDQIKFGPHWQLTLGGRQDWVKSRQNNRLNGEKTGANDQAFTGRAGLSYLASSGLAPYLSYSESFLPTTGKDGQGEPFKPTRGQQVELGVKYQPSGARTLLTAAVYELSKTHVVSYDPVTFAGHQRGEICTRGLELEAKASLVNGLDLTAQYSFNNVATTRDSNPGLIGKRPVGVSRHLASVWLDYTIQSGELSGLGFGAGARYREGFYGDDKNSVSNRSITLVDATLHYTSGPWRLALNGSNLFDQEQGSYAWGVYWPGVKRALTASLRYQF</sequence>
<keyword evidence="6 14" id="KW-0812">Transmembrane</keyword>
<dbReference type="RefSeq" id="WP_184300429.1">
    <property type="nucleotide sequence ID" value="NZ_JACHLP010000005.1"/>
</dbReference>
<keyword evidence="11 14" id="KW-0472">Membrane</keyword>
<proteinExistence type="inferred from homology"/>
<accession>A0A840L6S4</accession>
<keyword evidence="3 14" id="KW-0813">Transport</keyword>
<dbReference type="Gene3D" id="2.170.130.10">
    <property type="entry name" value="TonB-dependent receptor, plug domain"/>
    <property type="match status" value="1"/>
</dbReference>
<keyword evidence="12 18" id="KW-0675">Receptor</keyword>
<comment type="caution">
    <text evidence="18">The sequence shown here is derived from an EMBL/GenBank/DDBJ whole genome shotgun (WGS) entry which is preliminary data.</text>
</comment>
<evidence type="ECO:0000256" key="5">
    <source>
        <dbReference type="ARBA" id="ARBA00022496"/>
    </source>
</evidence>
<dbReference type="GO" id="GO:0038023">
    <property type="term" value="F:signaling receptor activity"/>
    <property type="evidence" value="ECO:0007669"/>
    <property type="project" value="InterPro"/>
</dbReference>
<dbReference type="AlphaFoldDB" id="A0A840L6S4"/>
<dbReference type="Pfam" id="PF07715">
    <property type="entry name" value="Plug"/>
    <property type="match status" value="1"/>
</dbReference>
<evidence type="ECO:0000256" key="10">
    <source>
        <dbReference type="ARBA" id="ARBA00023077"/>
    </source>
</evidence>
<dbReference type="Gene3D" id="2.40.170.20">
    <property type="entry name" value="TonB-dependent receptor, beta-barrel domain"/>
    <property type="match status" value="1"/>
</dbReference>
<evidence type="ECO:0000256" key="7">
    <source>
        <dbReference type="ARBA" id="ARBA00022729"/>
    </source>
</evidence>
<evidence type="ECO:0000256" key="14">
    <source>
        <dbReference type="PROSITE-ProRule" id="PRU01360"/>
    </source>
</evidence>
<evidence type="ECO:0000256" key="9">
    <source>
        <dbReference type="ARBA" id="ARBA00023065"/>
    </source>
</evidence>
<dbReference type="InterPro" id="IPR010105">
    <property type="entry name" value="TonB_sidphr_rcpt"/>
</dbReference>
<dbReference type="InterPro" id="IPR037066">
    <property type="entry name" value="Plug_dom_sf"/>
</dbReference>
<dbReference type="SUPFAM" id="SSF56935">
    <property type="entry name" value="Porins"/>
    <property type="match status" value="1"/>
</dbReference>
<keyword evidence="13 14" id="KW-0998">Cell outer membrane</keyword>
<evidence type="ECO:0000256" key="1">
    <source>
        <dbReference type="ARBA" id="ARBA00004571"/>
    </source>
</evidence>
<dbReference type="GO" id="GO:0015344">
    <property type="term" value="F:siderophore uptake transmembrane transporter activity"/>
    <property type="evidence" value="ECO:0007669"/>
    <property type="project" value="TreeGrafter"/>
</dbReference>
<keyword evidence="10 15" id="KW-0798">TonB box</keyword>
<evidence type="ECO:0000313" key="18">
    <source>
        <dbReference type="EMBL" id="MBB4844274.1"/>
    </source>
</evidence>
<dbReference type="CDD" id="cd01347">
    <property type="entry name" value="ligand_gated_channel"/>
    <property type="match status" value="1"/>
</dbReference>
<keyword evidence="7 16" id="KW-0732">Signal</keyword>
<feature type="chain" id="PRO_5032629161" evidence="16">
    <location>
        <begin position="30"/>
        <end position="801"/>
    </location>
</feature>
<dbReference type="InterPro" id="IPR012910">
    <property type="entry name" value="Plug_dom"/>
</dbReference>
<dbReference type="GO" id="GO:0009279">
    <property type="term" value="C:cell outer membrane"/>
    <property type="evidence" value="ECO:0007669"/>
    <property type="project" value="UniProtKB-SubCell"/>
</dbReference>
<keyword evidence="8" id="KW-0408">Iron</keyword>
<dbReference type="InterPro" id="IPR011662">
    <property type="entry name" value="Secretin/TonB_short_N"/>
</dbReference>
<evidence type="ECO:0000256" key="12">
    <source>
        <dbReference type="ARBA" id="ARBA00023170"/>
    </source>
</evidence>
<dbReference type="SMART" id="SM00965">
    <property type="entry name" value="STN"/>
    <property type="match status" value="1"/>
</dbReference>
<organism evidence="18 19">
    <name type="scientific">Roseateles oligotrophus</name>
    <dbReference type="NCBI Taxonomy" id="1769250"/>
    <lineage>
        <taxon>Bacteria</taxon>
        <taxon>Pseudomonadati</taxon>
        <taxon>Pseudomonadota</taxon>
        <taxon>Betaproteobacteria</taxon>
        <taxon>Burkholderiales</taxon>
        <taxon>Sphaerotilaceae</taxon>
        <taxon>Roseateles</taxon>
    </lineage>
</organism>
<dbReference type="Gene3D" id="3.55.50.30">
    <property type="match status" value="1"/>
</dbReference>
<feature type="signal peptide" evidence="16">
    <location>
        <begin position="1"/>
        <end position="29"/>
    </location>
</feature>
<evidence type="ECO:0000313" key="19">
    <source>
        <dbReference type="Proteomes" id="UP000562027"/>
    </source>
</evidence>
<dbReference type="PANTHER" id="PTHR32552:SF68">
    <property type="entry name" value="FERRICHROME OUTER MEMBRANE TRANSPORTER_PHAGE RECEPTOR"/>
    <property type="match status" value="1"/>
</dbReference>
<dbReference type="Pfam" id="PF00593">
    <property type="entry name" value="TonB_dep_Rec_b-barrel"/>
    <property type="match status" value="1"/>
</dbReference>
<evidence type="ECO:0000256" key="4">
    <source>
        <dbReference type="ARBA" id="ARBA00022452"/>
    </source>
</evidence>
<keyword evidence="4 14" id="KW-1134">Transmembrane beta strand</keyword>
<keyword evidence="5" id="KW-0410">Iron transport</keyword>
<protein>
    <submittedName>
        <fullName evidence="18">Iron complex outermembrane receptor protein</fullName>
    </submittedName>
</protein>
<evidence type="ECO:0000256" key="11">
    <source>
        <dbReference type="ARBA" id="ARBA00023136"/>
    </source>
</evidence>
<dbReference type="InterPro" id="IPR000531">
    <property type="entry name" value="Beta-barrel_TonB"/>
</dbReference>
<comment type="subcellular location">
    <subcellularLocation>
        <location evidence="1 14">Cell outer membrane</location>
        <topology evidence="1 14">Multi-pass membrane protein</topology>
    </subcellularLocation>
</comment>
<comment type="similarity">
    <text evidence="2 14 15">Belongs to the TonB-dependent receptor family.</text>
</comment>
<dbReference type="InterPro" id="IPR039426">
    <property type="entry name" value="TonB-dep_rcpt-like"/>
</dbReference>
<dbReference type="PANTHER" id="PTHR32552">
    <property type="entry name" value="FERRICHROME IRON RECEPTOR-RELATED"/>
    <property type="match status" value="1"/>
</dbReference>
<keyword evidence="19" id="KW-1185">Reference proteome</keyword>